<feature type="transmembrane region" description="Helical" evidence="14">
    <location>
        <begin position="361"/>
        <end position="380"/>
    </location>
</feature>
<feature type="transmembrane region" description="Helical" evidence="14">
    <location>
        <begin position="309"/>
        <end position="326"/>
    </location>
</feature>
<dbReference type="AlphaFoldDB" id="A0A3D9FHH2"/>
<dbReference type="OrthoDB" id="139172at2"/>
<protein>
    <recommendedName>
        <fullName evidence="4">Probable alginate O-acetylase AlgI</fullName>
    </recommendedName>
    <alternativeName>
        <fullName evidence="12">Alginate biosynthesis protein AlgI</fullName>
    </alternativeName>
</protein>
<keyword evidence="11 13" id="KW-0012">Acyltransferase</keyword>
<proteinExistence type="inferred from homology"/>
<gene>
    <name evidence="15" type="ORF">DFR46_1560</name>
</gene>
<dbReference type="EMBL" id="QRDP01000004">
    <property type="protein sequence ID" value="RED16536.1"/>
    <property type="molecule type" value="Genomic_DNA"/>
</dbReference>
<feature type="transmembrane region" description="Helical" evidence="14">
    <location>
        <begin position="118"/>
        <end position="140"/>
    </location>
</feature>
<evidence type="ECO:0000256" key="7">
    <source>
        <dbReference type="ARBA" id="ARBA00022692"/>
    </source>
</evidence>
<comment type="pathway">
    <text evidence="2">Glycan biosynthesis; alginate biosynthesis.</text>
</comment>
<sequence length="469" mass="53270">MLFPTLTFGLFFLAVYAVAWGLKGSNEWRKIFLLVASWFFYGAWDWRFVALLIFSGFLNWGAAWLIVHFENDQKRRKLFLVLGVIANLCILGWFKYYGFFMEQFAALLAGFGWERDLYIMQVVLPIGISFFTFQGMSYLIDIYRRQTEPARLLDMVLLMSFFPHLVAGPIVRASHLIPQFQSVPKMDRGMAAMGLLLIIWGLFKKAVIASYLATEFVDPVFFDPAAHSSLDLILAAYGYAVQIYCDFSAYSDMAIGLAALLGYRFPHNFNQPYRAASLQDFWRRWHISLSSWLRDYLYISLGGSRHGRARLYLALMTTMLLGGLWHGASWNFVIWGAIHGGVLVAERLWREYRPAQWPELPTAAGIVITFHIVTLAWIFFRSATFDDASQYLVGIAALDFTTTTLAPLGLALILIGTALHALPSNAIQRNALWVRRQSAVMVGLGAGALILIIDAMRPEGVEPFIYYQF</sequence>
<dbReference type="GO" id="GO:0042121">
    <property type="term" value="P:alginic acid biosynthetic process"/>
    <property type="evidence" value="ECO:0007669"/>
    <property type="project" value="UniProtKB-KW"/>
</dbReference>
<evidence type="ECO:0000256" key="10">
    <source>
        <dbReference type="ARBA" id="ARBA00023136"/>
    </source>
</evidence>
<comment type="subcellular location">
    <subcellularLocation>
        <location evidence="1">Cell membrane</location>
        <topology evidence="1">Multi-pass membrane protein</topology>
    </subcellularLocation>
</comment>
<evidence type="ECO:0000256" key="1">
    <source>
        <dbReference type="ARBA" id="ARBA00004651"/>
    </source>
</evidence>
<reference evidence="15 16" key="1">
    <citation type="submission" date="2018-07" db="EMBL/GenBank/DDBJ databases">
        <title>Genomic Encyclopedia of Type Strains, Phase IV (KMG-IV): sequencing the most valuable type-strain genomes for metagenomic binning, comparative biology and taxonomic classification.</title>
        <authorList>
            <person name="Goeker M."/>
        </authorList>
    </citation>
    <scope>NUCLEOTIDE SEQUENCE [LARGE SCALE GENOMIC DNA]</scope>
    <source>
        <strain evidence="15 16">DSM 26725</strain>
    </source>
</reference>
<evidence type="ECO:0000256" key="11">
    <source>
        <dbReference type="ARBA" id="ARBA00023315"/>
    </source>
</evidence>
<feature type="transmembrane region" description="Helical" evidence="14">
    <location>
        <begin position="191"/>
        <end position="213"/>
    </location>
</feature>
<evidence type="ECO:0000256" key="14">
    <source>
        <dbReference type="SAM" id="Phobius"/>
    </source>
</evidence>
<dbReference type="RefSeq" id="WP_116235931.1">
    <property type="nucleotide sequence ID" value="NZ_QRDP01000004.1"/>
</dbReference>
<evidence type="ECO:0000256" key="3">
    <source>
        <dbReference type="ARBA" id="ARBA00010323"/>
    </source>
</evidence>
<feature type="transmembrane region" description="Helical" evidence="14">
    <location>
        <begin position="152"/>
        <end position="171"/>
    </location>
</feature>
<dbReference type="PANTHER" id="PTHR13285">
    <property type="entry name" value="ACYLTRANSFERASE"/>
    <property type="match status" value="1"/>
</dbReference>
<feature type="transmembrane region" description="Helical" evidence="14">
    <location>
        <begin position="332"/>
        <end position="349"/>
    </location>
</feature>
<dbReference type="GO" id="GO:0016746">
    <property type="term" value="F:acyltransferase activity"/>
    <property type="evidence" value="ECO:0007669"/>
    <property type="project" value="UniProtKB-KW"/>
</dbReference>
<evidence type="ECO:0000256" key="9">
    <source>
        <dbReference type="ARBA" id="ARBA00022989"/>
    </source>
</evidence>
<evidence type="ECO:0000256" key="8">
    <source>
        <dbReference type="ARBA" id="ARBA00022841"/>
    </source>
</evidence>
<keyword evidence="5 13" id="KW-1003">Cell membrane</keyword>
<comment type="similarity">
    <text evidence="3 13">Belongs to the membrane-bound acyltransferase family.</text>
</comment>
<comment type="caution">
    <text evidence="15">The sequence shown here is derived from an EMBL/GenBank/DDBJ whole genome shotgun (WGS) entry which is preliminary data.</text>
</comment>
<evidence type="ECO:0000313" key="16">
    <source>
        <dbReference type="Proteomes" id="UP000256310"/>
    </source>
</evidence>
<dbReference type="InterPro" id="IPR028362">
    <property type="entry name" value="AlgI"/>
</dbReference>
<evidence type="ECO:0000313" key="15">
    <source>
        <dbReference type="EMBL" id="RED16536.1"/>
    </source>
</evidence>
<evidence type="ECO:0000256" key="13">
    <source>
        <dbReference type="PIRNR" id="PIRNR016636"/>
    </source>
</evidence>
<dbReference type="Proteomes" id="UP000256310">
    <property type="component" value="Unassembled WGS sequence"/>
</dbReference>
<evidence type="ECO:0000256" key="12">
    <source>
        <dbReference type="ARBA" id="ARBA00031030"/>
    </source>
</evidence>
<feature type="transmembrane region" description="Helical" evidence="14">
    <location>
        <begin position="79"/>
        <end position="98"/>
    </location>
</feature>
<evidence type="ECO:0000256" key="4">
    <source>
        <dbReference type="ARBA" id="ARBA00016084"/>
    </source>
</evidence>
<feature type="transmembrane region" description="Helical" evidence="14">
    <location>
        <begin position="439"/>
        <end position="456"/>
    </location>
</feature>
<dbReference type="InterPro" id="IPR024194">
    <property type="entry name" value="Ac/AlaTfrase_AlgI/DltB"/>
</dbReference>
<evidence type="ECO:0000256" key="2">
    <source>
        <dbReference type="ARBA" id="ARBA00005182"/>
    </source>
</evidence>
<keyword evidence="10 13" id="KW-0472">Membrane</keyword>
<keyword evidence="7 14" id="KW-0812">Transmembrane</keyword>
<feature type="transmembrane region" description="Helical" evidence="14">
    <location>
        <begin position="48"/>
        <end position="67"/>
    </location>
</feature>
<evidence type="ECO:0000256" key="5">
    <source>
        <dbReference type="ARBA" id="ARBA00022475"/>
    </source>
</evidence>
<dbReference type="InterPro" id="IPR051085">
    <property type="entry name" value="MB_O-acyltransferase"/>
</dbReference>
<dbReference type="PANTHER" id="PTHR13285:SF23">
    <property type="entry name" value="TEICHOIC ACID D-ALANYLTRANSFERASE"/>
    <property type="match status" value="1"/>
</dbReference>
<dbReference type="Pfam" id="PF03062">
    <property type="entry name" value="MBOAT"/>
    <property type="match status" value="1"/>
</dbReference>
<accession>A0A3D9FHH2</accession>
<keyword evidence="9 14" id="KW-1133">Transmembrane helix</keyword>
<keyword evidence="8" id="KW-0016">Alginate biosynthesis</keyword>
<feature type="transmembrane region" description="Helical" evidence="14">
    <location>
        <begin position="392"/>
        <end position="419"/>
    </location>
</feature>
<keyword evidence="6 13" id="KW-0808">Transferase</keyword>
<dbReference type="GO" id="GO:0005886">
    <property type="term" value="C:plasma membrane"/>
    <property type="evidence" value="ECO:0007669"/>
    <property type="project" value="UniProtKB-SubCell"/>
</dbReference>
<dbReference type="InterPro" id="IPR004299">
    <property type="entry name" value="MBOAT_fam"/>
</dbReference>
<keyword evidence="16" id="KW-1185">Reference proteome</keyword>
<dbReference type="PIRSF" id="PIRSF500217">
    <property type="entry name" value="AlgI"/>
    <property type="match status" value="1"/>
</dbReference>
<organism evidence="15 16">
    <name type="scientific">Parasphingopyxis lamellibrachiae</name>
    <dbReference type="NCBI Taxonomy" id="680125"/>
    <lineage>
        <taxon>Bacteria</taxon>
        <taxon>Pseudomonadati</taxon>
        <taxon>Pseudomonadota</taxon>
        <taxon>Alphaproteobacteria</taxon>
        <taxon>Sphingomonadales</taxon>
        <taxon>Sphingomonadaceae</taxon>
        <taxon>Parasphingopyxis</taxon>
    </lineage>
</organism>
<dbReference type="PIRSF" id="PIRSF016636">
    <property type="entry name" value="AlgI_DltB"/>
    <property type="match status" value="1"/>
</dbReference>
<name>A0A3D9FHH2_9SPHN</name>
<evidence type="ECO:0000256" key="6">
    <source>
        <dbReference type="ARBA" id="ARBA00022679"/>
    </source>
</evidence>